<evidence type="ECO:0000313" key="2">
    <source>
        <dbReference type="EMBL" id="KAK7059494.1"/>
    </source>
</evidence>
<feature type="region of interest" description="Disordered" evidence="1">
    <location>
        <begin position="442"/>
        <end position="481"/>
    </location>
</feature>
<keyword evidence="3" id="KW-1185">Reference proteome</keyword>
<evidence type="ECO:0000313" key="3">
    <source>
        <dbReference type="Proteomes" id="UP001362999"/>
    </source>
</evidence>
<feature type="region of interest" description="Disordered" evidence="1">
    <location>
        <begin position="359"/>
        <end position="386"/>
    </location>
</feature>
<reference evidence="2 3" key="1">
    <citation type="journal article" date="2024" name="J Genomics">
        <title>Draft genome sequencing and assembly of Favolaschia claudopus CIRM-BRFM 2984 isolated from oak limbs.</title>
        <authorList>
            <person name="Navarro D."/>
            <person name="Drula E."/>
            <person name="Chaduli D."/>
            <person name="Cazenave R."/>
            <person name="Ahrendt S."/>
            <person name="Wang J."/>
            <person name="Lipzen A."/>
            <person name="Daum C."/>
            <person name="Barry K."/>
            <person name="Grigoriev I.V."/>
            <person name="Favel A."/>
            <person name="Rosso M.N."/>
            <person name="Martin F."/>
        </authorList>
    </citation>
    <scope>NUCLEOTIDE SEQUENCE [LARGE SCALE GENOMIC DNA]</scope>
    <source>
        <strain evidence="2 3">CIRM-BRFM 2984</strain>
    </source>
</reference>
<proteinExistence type="predicted"/>
<feature type="compositionally biased region" description="Low complexity" evidence="1">
    <location>
        <begin position="312"/>
        <end position="334"/>
    </location>
</feature>
<sequence>MPTPEQAPPPALKVFPNFQTPSTISSSAPYFVFIPVHDPWHGPLFGRLAVTSDTVPIIQGSNGKWGLREDTRESWSALEQILGRVCSAMRDICTFPIPICVRAGIPYQAGYSYTKYHTLGQARRAVIKSRDGFLPLLGHISMYFFVFKYNEDKPGCDNWRHKVCAMAGVHSDWFRELEHSVVADFTVPRIGGILDLSSPPAMANPTGGKRTDLDYLVGVILKTNLPIPLYVRWGKFEDALNIRRPKSLEEVHFILDYHEMNYLQALPGVVKFSPWSQANQQATIPNFLSSRDTHPFVLERTTSADVQESVHPPASSTPSSSTPSSSTPSSSFPPVERYSGQRAGETMSEFFARRARTNEATLAKETPQARSQRLQRETHAQRGGVPGKKGACVFVWEKVNEHYIRRSAGRQNYEDVWEEYSSSQRVYDAFRNEWDVCEAFGHPDPDDNFSETHGGGGDDDDDGEDYGVPWEEVKDDKQPLPPQISEADLDRIHDPLPLINNAPQPTVFTQTAAEVASFRFGCMMPTAKVRPEGLNLPHDKLTCKIMGDKDITLPGNAQAHNLKSFLVLAQTGMTLRNIDSALLDFHYPGSRINQVWVVDVKRVMCPKRSGFEGGLRYVVQDTDSPGPFFIVLDNAASVLEIMRRRWGPSISDIALELLRRGVTFHLCTLSEHLQQSGINAGPTTSLKSYSGMGYCSKDFKPDMRDYQGYLDFRQRFLQTPRGRVALRSGGIIARIARDALAIEDGILGPGDEVLTNGLCFWDGRTPRALWDDQLTADEIDVVCGVYHIATGAFPCLCYLTYTDRVNIGQRDPNSAQGRQVTTRSWWPRPTAFFRNSALDVGWWTPACEYFYLNRVKMYNDGILKLETAAAWKDNLKLDRKVLPYIHAIERLSAEILATLRP</sequence>
<protein>
    <submittedName>
        <fullName evidence="2">Uncharacterized protein</fullName>
    </submittedName>
</protein>
<evidence type="ECO:0000256" key="1">
    <source>
        <dbReference type="SAM" id="MobiDB-lite"/>
    </source>
</evidence>
<gene>
    <name evidence="2" type="ORF">R3P38DRAFT_2496075</name>
</gene>
<name>A0AAW0E256_9AGAR</name>
<dbReference type="AlphaFoldDB" id="A0AAW0E256"/>
<dbReference type="EMBL" id="JAWWNJ010000003">
    <property type="protein sequence ID" value="KAK7059494.1"/>
    <property type="molecule type" value="Genomic_DNA"/>
</dbReference>
<comment type="caution">
    <text evidence="2">The sequence shown here is derived from an EMBL/GenBank/DDBJ whole genome shotgun (WGS) entry which is preliminary data.</text>
</comment>
<feature type="region of interest" description="Disordered" evidence="1">
    <location>
        <begin position="303"/>
        <end position="341"/>
    </location>
</feature>
<organism evidence="2 3">
    <name type="scientific">Favolaschia claudopus</name>
    <dbReference type="NCBI Taxonomy" id="2862362"/>
    <lineage>
        <taxon>Eukaryota</taxon>
        <taxon>Fungi</taxon>
        <taxon>Dikarya</taxon>
        <taxon>Basidiomycota</taxon>
        <taxon>Agaricomycotina</taxon>
        <taxon>Agaricomycetes</taxon>
        <taxon>Agaricomycetidae</taxon>
        <taxon>Agaricales</taxon>
        <taxon>Marasmiineae</taxon>
        <taxon>Mycenaceae</taxon>
        <taxon>Favolaschia</taxon>
    </lineage>
</organism>
<dbReference type="Proteomes" id="UP001362999">
    <property type="component" value="Unassembled WGS sequence"/>
</dbReference>
<accession>A0AAW0E256</accession>